<dbReference type="EMBL" id="DVHN01000033">
    <property type="protein sequence ID" value="HIR87834.1"/>
    <property type="molecule type" value="Genomic_DNA"/>
</dbReference>
<dbReference type="Gene3D" id="2.60.40.3760">
    <property type="match status" value="3"/>
</dbReference>
<comment type="caution">
    <text evidence="2">The sequence shown here is derived from an EMBL/GenBank/DDBJ whole genome shotgun (WGS) entry which is preliminary data.</text>
</comment>
<dbReference type="Pfam" id="PF08481">
    <property type="entry name" value="GBS_Bsp-like"/>
    <property type="match status" value="3"/>
</dbReference>
<organism evidence="2 3">
    <name type="scientific">Candidatus Fimimorpha faecalis</name>
    <dbReference type="NCBI Taxonomy" id="2840824"/>
    <lineage>
        <taxon>Bacteria</taxon>
        <taxon>Bacillati</taxon>
        <taxon>Bacillota</taxon>
        <taxon>Clostridia</taxon>
        <taxon>Eubacteriales</taxon>
        <taxon>Candidatus Fimimorpha</taxon>
    </lineage>
</organism>
<reference evidence="2" key="2">
    <citation type="journal article" date="2021" name="PeerJ">
        <title>Extensive microbial diversity within the chicken gut microbiome revealed by metagenomics and culture.</title>
        <authorList>
            <person name="Gilroy R."/>
            <person name="Ravi A."/>
            <person name="Getino M."/>
            <person name="Pursley I."/>
            <person name="Horton D.L."/>
            <person name="Alikhan N.F."/>
            <person name="Baker D."/>
            <person name="Gharbi K."/>
            <person name="Hall N."/>
            <person name="Watson M."/>
            <person name="Adriaenssens E.M."/>
            <person name="Foster-Nyarko E."/>
            <person name="Jarju S."/>
            <person name="Secka A."/>
            <person name="Antonio M."/>
            <person name="Oren A."/>
            <person name="Chaudhuri R.R."/>
            <person name="La Ragione R."/>
            <person name="Hildebrand F."/>
            <person name="Pallen M.J."/>
        </authorList>
    </citation>
    <scope>NUCLEOTIDE SEQUENCE</scope>
    <source>
        <strain evidence="2">ChiW13-3771</strain>
    </source>
</reference>
<keyword evidence="1" id="KW-0732">Signal</keyword>
<feature type="signal peptide" evidence="1">
    <location>
        <begin position="1"/>
        <end position="30"/>
    </location>
</feature>
<evidence type="ECO:0000313" key="2">
    <source>
        <dbReference type="EMBL" id="HIR87834.1"/>
    </source>
</evidence>
<protein>
    <submittedName>
        <fullName evidence="2">GBS Bsp-like repeat-containing protein</fullName>
    </submittedName>
</protein>
<evidence type="ECO:0000256" key="1">
    <source>
        <dbReference type="SAM" id="SignalP"/>
    </source>
</evidence>
<reference evidence="2" key="1">
    <citation type="submission" date="2020-10" db="EMBL/GenBank/DDBJ databases">
        <authorList>
            <person name="Gilroy R."/>
        </authorList>
    </citation>
    <scope>NUCLEOTIDE SEQUENCE</scope>
    <source>
        <strain evidence="2">ChiW13-3771</strain>
    </source>
</reference>
<name>A0A9D1ECP7_9FIRM</name>
<feature type="chain" id="PRO_5039087342" evidence="1">
    <location>
        <begin position="31"/>
        <end position="425"/>
    </location>
</feature>
<sequence>MKKQLKQKRKQCWIITIIMLVVLFAPNLKAEAANYEVTDVTMEVVGDSVQIRGRLNNSDDVQEVYFPTWKLSDNQKDLKWWKGARNGTEISVTIPMKDYGYVPGEYITHIYVVDQTGYVFVKDLTFVYEKATLQSEILEDNSGYRVTYTVPDANNIDSVEFPTWTEALEQDDIQWYRANQVDNTFTYEVKRADHGNQLGIYYTDVYAHYKDGTVDTGRVRVVFPAPKANIYNVSTELDQNGDDFRISVQIEPNAYYQVNYAVWTQENGQDDIIWRPSDINQENHYFFWGKRSEHNNENDIYHIHAYIRNVSGDVTVFETKIDYTKPLPKLLSVETKNMTANAFDVVYKLEVPADVDIMNAVCPTWPKVSVPQITWNQPTIQWDDRIATITCHHEATNGEREYYSHLHLEDSLGRKILYGTEVTLK</sequence>
<gene>
    <name evidence="2" type="ORF">IAC96_02685</name>
</gene>
<accession>A0A9D1ECP7</accession>
<dbReference type="Proteomes" id="UP000824201">
    <property type="component" value="Unassembled WGS sequence"/>
</dbReference>
<proteinExistence type="predicted"/>
<dbReference type="AlphaFoldDB" id="A0A9D1ECP7"/>
<dbReference type="InterPro" id="IPR013688">
    <property type="entry name" value="GBS_Bsp-like"/>
</dbReference>
<evidence type="ECO:0000313" key="3">
    <source>
        <dbReference type="Proteomes" id="UP000824201"/>
    </source>
</evidence>